<sequence length="156" mass="17627">MILFVRYKGLQAMKSELHGCNVSVSLGNEMGTAIIKGDDAEMISKLQERITKYPESLTKRQTTVNTAMWEFLDSRTSRAFGHINGILDEYSIYCRTTTAAGKSGDHKLVLLITESENRSRLNEAEKKLRDYIICEDSVVASMELGRKLQNRTLKCT</sequence>
<evidence type="ECO:0000313" key="2">
    <source>
        <dbReference type="Proteomes" id="UP000593567"/>
    </source>
</evidence>
<accession>A0A7J7JQF4</accession>
<proteinExistence type="predicted"/>
<comment type="caution">
    <text evidence="1">The sequence shown here is derived from an EMBL/GenBank/DDBJ whole genome shotgun (WGS) entry which is preliminary data.</text>
</comment>
<dbReference type="Proteomes" id="UP000593567">
    <property type="component" value="Unassembled WGS sequence"/>
</dbReference>
<evidence type="ECO:0000313" key="1">
    <source>
        <dbReference type="EMBL" id="KAF6028592.1"/>
    </source>
</evidence>
<name>A0A7J7JQF4_BUGNE</name>
<dbReference type="AlphaFoldDB" id="A0A7J7JQF4"/>
<reference evidence="1" key="1">
    <citation type="submission" date="2020-06" db="EMBL/GenBank/DDBJ databases">
        <title>Draft genome of Bugula neritina, a colonial animal packing powerful symbionts and potential medicines.</title>
        <authorList>
            <person name="Rayko M."/>
        </authorList>
    </citation>
    <scope>NUCLEOTIDE SEQUENCE [LARGE SCALE GENOMIC DNA]</scope>
    <source>
        <strain evidence="1">Kwan_BN1</strain>
    </source>
</reference>
<keyword evidence="2" id="KW-1185">Reference proteome</keyword>
<organism evidence="1 2">
    <name type="scientific">Bugula neritina</name>
    <name type="common">Brown bryozoan</name>
    <name type="synonym">Sertularia neritina</name>
    <dbReference type="NCBI Taxonomy" id="10212"/>
    <lineage>
        <taxon>Eukaryota</taxon>
        <taxon>Metazoa</taxon>
        <taxon>Spiralia</taxon>
        <taxon>Lophotrochozoa</taxon>
        <taxon>Bryozoa</taxon>
        <taxon>Gymnolaemata</taxon>
        <taxon>Cheilostomatida</taxon>
        <taxon>Flustrina</taxon>
        <taxon>Buguloidea</taxon>
        <taxon>Bugulidae</taxon>
        <taxon>Bugula</taxon>
    </lineage>
</organism>
<dbReference type="EMBL" id="VXIV02001935">
    <property type="protein sequence ID" value="KAF6028592.1"/>
    <property type="molecule type" value="Genomic_DNA"/>
</dbReference>
<protein>
    <submittedName>
        <fullName evidence="1">Uncharacterized protein</fullName>
    </submittedName>
</protein>
<gene>
    <name evidence="1" type="ORF">EB796_013104</name>
</gene>